<dbReference type="Pfam" id="PF01168">
    <property type="entry name" value="Ala_racemase_N"/>
    <property type="match status" value="1"/>
</dbReference>
<feature type="domain" description="Alanine racemase N-terminal" evidence="4">
    <location>
        <begin position="20"/>
        <end position="70"/>
    </location>
</feature>
<gene>
    <name evidence="5" type="ORF">VT98_11873</name>
</gene>
<dbReference type="GO" id="GO:0008784">
    <property type="term" value="F:alanine racemase activity"/>
    <property type="evidence" value="ECO:0007669"/>
    <property type="project" value="UniProtKB-EC"/>
</dbReference>
<keyword evidence="3 5" id="KW-0413">Isomerase</keyword>
<reference evidence="5 6" key="1">
    <citation type="submission" date="2017-01" db="EMBL/GenBank/DDBJ databases">
        <title>The cable genome- insights into the physiology and evolution of filamentous bacteria capable of sulfide oxidation via long distance electron transfer.</title>
        <authorList>
            <person name="Schreiber L."/>
            <person name="Bjerg J.T."/>
            <person name="Boggild A."/>
            <person name="Van De Vossenberg J."/>
            <person name="Meysman F."/>
            <person name="Nielsen L.P."/>
            <person name="Schramm A."/>
            <person name="Kjeldsen K.U."/>
        </authorList>
    </citation>
    <scope>NUCLEOTIDE SEQUENCE [LARGE SCALE GENOMIC DNA]</scope>
    <source>
        <strain evidence="5">A1</strain>
    </source>
</reference>
<keyword evidence="6" id="KW-1185">Reference proteome</keyword>
<dbReference type="AlphaFoldDB" id="A0A3S3QUC8"/>
<evidence type="ECO:0000259" key="4">
    <source>
        <dbReference type="Pfam" id="PF01168"/>
    </source>
</evidence>
<dbReference type="Proteomes" id="UP000288086">
    <property type="component" value="Unassembled WGS sequence"/>
</dbReference>
<evidence type="ECO:0000256" key="3">
    <source>
        <dbReference type="ARBA" id="ARBA00023235"/>
    </source>
</evidence>
<dbReference type="GO" id="GO:0030170">
    <property type="term" value="F:pyridoxal phosphate binding"/>
    <property type="evidence" value="ECO:0007669"/>
    <property type="project" value="TreeGrafter"/>
</dbReference>
<dbReference type="InterPro" id="IPR000821">
    <property type="entry name" value="Ala_racemase"/>
</dbReference>
<name>A0A3S3QUC8_9BACT</name>
<comment type="caution">
    <text evidence="5">The sequence shown here is derived from an EMBL/GenBank/DDBJ whole genome shotgun (WGS) entry which is preliminary data.</text>
</comment>
<dbReference type="GO" id="GO:0005829">
    <property type="term" value="C:cytosol"/>
    <property type="evidence" value="ECO:0007669"/>
    <property type="project" value="TreeGrafter"/>
</dbReference>
<dbReference type="InterPro" id="IPR001608">
    <property type="entry name" value="Ala_racemase_N"/>
</dbReference>
<dbReference type="EC" id="5.1.1.1" evidence="5"/>
<dbReference type="EMBL" id="MTKP01000187">
    <property type="protein sequence ID" value="RWX47970.1"/>
    <property type="molecule type" value="Genomic_DNA"/>
</dbReference>
<dbReference type="SUPFAM" id="SSF51419">
    <property type="entry name" value="PLP-binding barrel"/>
    <property type="match status" value="1"/>
</dbReference>
<dbReference type="InterPro" id="IPR029066">
    <property type="entry name" value="PLP-binding_barrel"/>
</dbReference>
<organism evidence="5 6">
    <name type="scientific">Candidatus Electrothrix communis</name>
    <dbReference type="NCBI Taxonomy" id="1859133"/>
    <lineage>
        <taxon>Bacteria</taxon>
        <taxon>Pseudomonadati</taxon>
        <taxon>Thermodesulfobacteriota</taxon>
        <taxon>Desulfobulbia</taxon>
        <taxon>Desulfobulbales</taxon>
        <taxon>Desulfobulbaceae</taxon>
        <taxon>Candidatus Electrothrix</taxon>
    </lineage>
</organism>
<evidence type="ECO:0000313" key="6">
    <source>
        <dbReference type="Proteomes" id="UP000288086"/>
    </source>
</evidence>
<protein>
    <submittedName>
        <fullName evidence="5">Alanine racemase, N-terminal domain</fullName>
        <ecNumber evidence="5">5.1.1.1</ecNumber>
    </submittedName>
</protein>
<dbReference type="PANTHER" id="PTHR30511">
    <property type="entry name" value="ALANINE RACEMASE"/>
    <property type="match status" value="1"/>
</dbReference>
<evidence type="ECO:0000313" key="5">
    <source>
        <dbReference type="EMBL" id="RWX47970.1"/>
    </source>
</evidence>
<evidence type="ECO:0000256" key="1">
    <source>
        <dbReference type="ARBA" id="ARBA00001933"/>
    </source>
</evidence>
<sequence>MNRITGENIANLYHRSAAVVDLACIRHNLRAVRKKAPARKIIAMVKANAYGHGLVRVAEHLASEGVDYLAPPLSKRP</sequence>
<dbReference type="PANTHER" id="PTHR30511:SF0">
    <property type="entry name" value="ALANINE RACEMASE, CATABOLIC-RELATED"/>
    <property type="match status" value="1"/>
</dbReference>
<comment type="cofactor">
    <cofactor evidence="1">
        <name>pyridoxal 5'-phosphate</name>
        <dbReference type="ChEBI" id="CHEBI:597326"/>
    </cofactor>
</comment>
<keyword evidence="2" id="KW-0663">Pyridoxal phosphate</keyword>
<proteinExistence type="predicted"/>
<dbReference type="Gene3D" id="3.20.20.10">
    <property type="entry name" value="Alanine racemase"/>
    <property type="match status" value="1"/>
</dbReference>
<evidence type="ECO:0000256" key="2">
    <source>
        <dbReference type="ARBA" id="ARBA00022898"/>
    </source>
</evidence>
<accession>A0A3S3QUC8</accession>